<organism evidence="3 4">
    <name type="scientific">Kluyveromyces marxianus</name>
    <name type="common">Yeast</name>
    <name type="synonym">Candida kefyr</name>
    <dbReference type="NCBI Taxonomy" id="4911"/>
    <lineage>
        <taxon>Eukaryota</taxon>
        <taxon>Fungi</taxon>
        <taxon>Dikarya</taxon>
        <taxon>Ascomycota</taxon>
        <taxon>Saccharomycotina</taxon>
        <taxon>Saccharomycetes</taxon>
        <taxon>Saccharomycetales</taxon>
        <taxon>Saccharomycetaceae</taxon>
        <taxon>Kluyveromyces</taxon>
    </lineage>
</organism>
<keyword evidence="4" id="KW-1185">Reference proteome</keyword>
<dbReference type="Proteomes" id="UP000422736">
    <property type="component" value="Chromosome 1"/>
</dbReference>
<dbReference type="EMBL" id="CP015054">
    <property type="protein sequence ID" value="QGN13707.1"/>
    <property type="molecule type" value="Genomic_DNA"/>
</dbReference>
<dbReference type="PANTHER" id="PTHR15346">
    <property type="entry name" value="DYNACTIN SUBUNIT"/>
    <property type="match status" value="1"/>
</dbReference>
<evidence type="ECO:0000313" key="4">
    <source>
        <dbReference type="Proteomes" id="UP000422736"/>
    </source>
</evidence>
<sequence>MASEIIDLSASVEEFGLEPDNTGKVIYETSDVDESEVEVSKGPQNEDIIEDPVSNVANSTEVYESTQLNADQTDFSGRLDSLPTYKSRFVKETPKQKLARIQREILEVQHELEVENSNSNEKDLLDVKNLYKSLSRFNTEKMGELQRRLLSDSESQETETVRLPNIKLDPTSIMKLEKLEQKLTSMESQIGISSDARSSKSIISTINDIYRDMNILKMDEQSLTNFQKRMKEISDQYDQSIIGRRAQKDPELMTEIEKKMKTTEAKLQDIYVNYQLLNRYSKLIPQITQRLKSLSSLHGSINDMNNTVAQINDHISSMDGQIEKWSTLVNTANDALTSHETAFDKKKNTLEAQLHEIESRITKLQSK</sequence>
<gene>
    <name evidence="3" type="primary">JNM1</name>
    <name evidence="3" type="ORF">FIM1_350</name>
</gene>
<name>A0ABX6EPT0_KLUMA</name>
<dbReference type="InterPro" id="IPR028133">
    <property type="entry name" value="Dynamitin"/>
</dbReference>
<reference evidence="3 4" key="2">
    <citation type="submission" date="2019-11" db="EMBL/GenBank/DDBJ databases">
        <authorList>
            <person name="Lu H."/>
        </authorList>
    </citation>
    <scope>NUCLEOTIDE SEQUENCE [LARGE SCALE GENOMIC DNA]</scope>
    <source>
        <strain evidence="3 4">FIM1</strain>
    </source>
</reference>
<protein>
    <submittedName>
        <fullName evidence="3">Dynamitin</fullName>
    </submittedName>
</protein>
<reference evidence="3 4" key="1">
    <citation type="submission" date="2016-03" db="EMBL/GenBank/DDBJ databases">
        <title>How can Kluyveromyces marxianus grow so fast - potential evolutionary course in Saccharomyces Complex revealed by comparative genomics.</title>
        <authorList>
            <person name="Mo W."/>
            <person name="Lu W."/>
            <person name="Yang X."/>
            <person name="Qi J."/>
            <person name="Lv H."/>
        </authorList>
    </citation>
    <scope>NUCLEOTIDE SEQUENCE [LARGE SCALE GENOMIC DNA]</scope>
    <source>
        <strain evidence="3 4">FIM1</strain>
    </source>
</reference>
<evidence type="ECO:0000256" key="2">
    <source>
        <dbReference type="ARBA" id="ARBA00022490"/>
    </source>
</evidence>
<accession>A0ABX6EPT0</accession>
<proteinExistence type="predicted"/>
<dbReference type="Pfam" id="PF04912">
    <property type="entry name" value="Dynamitin"/>
    <property type="match status" value="2"/>
</dbReference>
<evidence type="ECO:0000256" key="1">
    <source>
        <dbReference type="ARBA" id="ARBA00004496"/>
    </source>
</evidence>
<comment type="subcellular location">
    <subcellularLocation>
        <location evidence="1">Cytoplasm</location>
    </subcellularLocation>
</comment>
<dbReference type="Gene3D" id="1.20.5.340">
    <property type="match status" value="1"/>
</dbReference>
<evidence type="ECO:0000313" key="3">
    <source>
        <dbReference type="EMBL" id="QGN13707.1"/>
    </source>
</evidence>
<keyword evidence="2" id="KW-0963">Cytoplasm</keyword>